<dbReference type="Proteomes" id="UP000789405">
    <property type="component" value="Unassembled WGS sequence"/>
</dbReference>
<sequence>ESAQVHCLLDILTTPIGAYVIKKQRLFFPDQYNDSTKIGNPVGGIGSRSALTTKKIRNLFNYFMKPDEL</sequence>
<reference evidence="1" key="1">
    <citation type="submission" date="2021-06" db="EMBL/GenBank/DDBJ databases">
        <authorList>
            <person name="Kallberg Y."/>
            <person name="Tangrot J."/>
            <person name="Rosling A."/>
        </authorList>
    </citation>
    <scope>NUCLEOTIDE SEQUENCE</scope>
    <source>
        <strain evidence="1">MA453B</strain>
    </source>
</reference>
<accession>A0A9N9D3Q0</accession>
<organism evidence="1 2">
    <name type="scientific">Dentiscutata erythropus</name>
    <dbReference type="NCBI Taxonomy" id="1348616"/>
    <lineage>
        <taxon>Eukaryota</taxon>
        <taxon>Fungi</taxon>
        <taxon>Fungi incertae sedis</taxon>
        <taxon>Mucoromycota</taxon>
        <taxon>Glomeromycotina</taxon>
        <taxon>Glomeromycetes</taxon>
        <taxon>Diversisporales</taxon>
        <taxon>Gigasporaceae</taxon>
        <taxon>Dentiscutata</taxon>
    </lineage>
</organism>
<proteinExistence type="predicted"/>
<dbReference type="EMBL" id="CAJVPY010004510">
    <property type="protein sequence ID" value="CAG8621374.1"/>
    <property type="molecule type" value="Genomic_DNA"/>
</dbReference>
<feature type="non-terminal residue" evidence="1">
    <location>
        <position position="69"/>
    </location>
</feature>
<protein>
    <submittedName>
        <fullName evidence="1">8031_t:CDS:1</fullName>
    </submittedName>
</protein>
<dbReference type="AlphaFoldDB" id="A0A9N9D3Q0"/>
<keyword evidence="2" id="KW-1185">Reference proteome</keyword>
<gene>
    <name evidence="1" type="ORF">DERYTH_LOCUS8655</name>
</gene>
<comment type="caution">
    <text evidence="1">The sequence shown here is derived from an EMBL/GenBank/DDBJ whole genome shotgun (WGS) entry which is preliminary data.</text>
</comment>
<evidence type="ECO:0000313" key="1">
    <source>
        <dbReference type="EMBL" id="CAG8621374.1"/>
    </source>
</evidence>
<name>A0A9N9D3Q0_9GLOM</name>
<evidence type="ECO:0000313" key="2">
    <source>
        <dbReference type="Proteomes" id="UP000789405"/>
    </source>
</evidence>